<keyword evidence="2" id="KW-0004">4Fe-4S</keyword>
<feature type="domain" description="Radical SAM core" evidence="7">
    <location>
        <begin position="62"/>
        <end position="288"/>
    </location>
</feature>
<dbReference type="Gene3D" id="3.20.20.70">
    <property type="entry name" value="Aldolase class I"/>
    <property type="match status" value="1"/>
</dbReference>
<proteinExistence type="predicted"/>
<dbReference type="PROSITE" id="PS51918">
    <property type="entry name" value="RADICAL_SAM"/>
    <property type="match status" value="1"/>
</dbReference>
<evidence type="ECO:0000259" key="7">
    <source>
        <dbReference type="PROSITE" id="PS51918"/>
    </source>
</evidence>
<keyword evidence="4" id="KW-0479">Metal-binding</keyword>
<evidence type="ECO:0000313" key="9">
    <source>
        <dbReference type="Proteomes" id="UP001058120"/>
    </source>
</evidence>
<dbReference type="InterPro" id="IPR013785">
    <property type="entry name" value="Aldolase_TIM"/>
</dbReference>
<protein>
    <submittedName>
        <fullName evidence="8">AmmeMemoRadiSam system radical SAM enzyme</fullName>
    </submittedName>
</protein>
<dbReference type="PANTHER" id="PTHR30352">
    <property type="entry name" value="PYRUVATE FORMATE-LYASE-ACTIVATING ENZYME"/>
    <property type="match status" value="1"/>
</dbReference>
<dbReference type="PIRSF" id="PIRSF004869">
    <property type="entry name" value="PflX_prd"/>
    <property type="match status" value="1"/>
</dbReference>
<keyword evidence="6" id="KW-0411">Iron-sulfur</keyword>
<keyword evidence="5" id="KW-0408">Iron</keyword>
<dbReference type="InterPro" id="IPR027596">
    <property type="entry name" value="AmmeMemoSam_rS"/>
</dbReference>
<comment type="cofactor">
    <cofactor evidence="1">
        <name>[4Fe-4S] cluster</name>
        <dbReference type="ChEBI" id="CHEBI:49883"/>
    </cofactor>
</comment>
<evidence type="ECO:0000256" key="4">
    <source>
        <dbReference type="ARBA" id="ARBA00022723"/>
    </source>
</evidence>
<dbReference type="EMBL" id="CP065938">
    <property type="protein sequence ID" value="UWX05913.1"/>
    <property type="molecule type" value="Genomic_DNA"/>
</dbReference>
<evidence type="ECO:0000256" key="1">
    <source>
        <dbReference type="ARBA" id="ARBA00001966"/>
    </source>
</evidence>
<reference evidence="8" key="1">
    <citation type="submission" date="2020-12" db="EMBL/GenBank/DDBJ databases">
        <title>Taurinivorans muris gen. nov., sp. nov., fundamental and realized metabolic niche of a ubiquitous sulfidogenic bacterium in the murine intestine.</title>
        <authorList>
            <person name="Ye H."/>
            <person name="Hanson B.T."/>
            <person name="Loy A."/>
        </authorList>
    </citation>
    <scope>NUCLEOTIDE SEQUENCE</scope>
    <source>
        <strain evidence="8">LT0009</strain>
    </source>
</reference>
<dbReference type="InterPro" id="IPR016431">
    <property type="entry name" value="Pyrv-formate_lyase-activ_prd"/>
</dbReference>
<dbReference type="NCBIfam" id="TIGR04337">
    <property type="entry name" value="AmmeMemoSam_rS"/>
    <property type="match status" value="1"/>
</dbReference>
<gene>
    <name evidence="8" type="primary">amrS</name>
    <name evidence="8" type="ORF">JBF11_00870</name>
</gene>
<dbReference type="InterPro" id="IPR058240">
    <property type="entry name" value="rSAM_sf"/>
</dbReference>
<dbReference type="Proteomes" id="UP001058120">
    <property type="component" value="Chromosome"/>
</dbReference>
<evidence type="ECO:0000256" key="2">
    <source>
        <dbReference type="ARBA" id="ARBA00022485"/>
    </source>
</evidence>
<dbReference type="InterPro" id="IPR034457">
    <property type="entry name" value="Organic_radical-activating"/>
</dbReference>
<sequence length="343" mass="39250">MWEKFDTYCVCKLCSHFCRLSEDEPAGRCNVRFYKDGEVFSLVGKRLAAVNIDPIEKKPLYHFKPKAKALSVGTVGCNFQCAWCQNHSLVTAVQFVNFPDHDFQTMNACFGQAYEPEELIRIACEHNVETLAYTYNEPTIFFEQALSLAEYAVKENKANIFVSNGYFSKQAFQVLKQCIHAFNIDIKAFSEKTYQDFCGARLRPVLDSCVRVKEAGLHLEVTTLLIPELNDSTEELTQLAQFIAEELGKDTVWHISAFHPSHNMRNKAATPVHTLDKAYEIGKEAGLHHIYYGNVPKENNTVCPKCQTTLIERKGYSVKILDDFRGKCPRCNFEISGIWRYYE</sequence>
<dbReference type="InterPro" id="IPR007197">
    <property type="entry name" value="rSAM"/>
</dbReference>
<name>A0ABY5Y167_9BACT</name>
<evidence type="ECO:0000256" key="6">
    <source>
        <dbReference type="ARBA" id="ARBA00023014"/>
    </source>
</evidence>
<dbReference type="Pfam" id="PF04055">
    <property type="entry name" value="Radical_SAM"/>
    <property type="match status" value="1"/>
</dbReference>
<dbReference type="SUPFAM" id="SSF102114">
    <property type="entry name" value="Radical SAM enzymes"/>
    <property type="match status" value="1"/>
</dbReference>
<dbReference type="SFLD" id="SFLDS00029">
    <property type="entry name" value="Radical_SAM"/>
    <property type="match status" value="1"/>
</dbReference>
<evidence type="ECO:0000256" key="5">
    <source>
        <dbReference type="ARBA" id="ARBA00023004"/>
    </source>
</evidence>
<accession>A0ABY5Y167</accession>
<organism evidence="8 9">
    <name type="scientific">Taurinivorans muris</name>
    <dbReference type="NCBI Taxonomy" id="2787751"/>
    <lineage>
        <taxon>Bacteria</taxon>
        <taxon>Pseudomonadati</taxon>
        <taxon>Thermodesulfobacteriota</taxon>
        <taxon>Desulfovibrionia</taxon>
        <taxon>Desulfovibrionales</taxon>
        <taxon>Desulfovibrionaceae</taxon>
        <taxon>Taurinivorans</taxon>
    </lineage>
</organism>
<dbReference type="PANTHER" id="PTHR30352:SF5">
    <property type="entry name" value="PYRUVATE FORMATE-LYASE 1-ACTIVATING ENZYME"/>
    <property type="match status" value="1"/>
</dbReference>
<dbReference type="RefSeq" id="WP_334315506.1">
    <property type="nucleotide sequence ID" value="NZ_CP065938.1"/>
</dbReference>
<evidence type="ECO:0000313" key="8">
    <source>
        <dbReference type="EMBL" id="UWX05913.1"/>
    </source>
</evidence>
<dbReference type="SFLD" id="SFLDG01101">
    <property type="entry name" value="Uncharacterised_Radical_SAM_Su"/>
    <property type="match status" value="1"/>
</dbReference>
<keyword evidence="9" id="KW-1185">Reference proteome</keyword>
<evidence type="ECO:0000256" key="3">
    <source>
        <dbReference type="ARBA" id="ARBA00022691"/>
    </source>
</evidence>
<keyword evidence="3" id="KW-0949">S-adenosyl-L-methionine</keyword>